<reference evidence="2" key="2">
    <citation type="submission" date="2021-02" db="EMBL/GenBank/DDBJ databases">
        <authorList>
            <person name="Kimball J.A."/>
            <person name="Haas M.W."/>
            <person name="Macchietto M."/>
            <person name="Kono T."/>
            <person name="Duquette J."/>
            <person name="Shao M."/>
        </authorList>
    </citation>
    <scope>NUCLEOTIDE SEQUENCE</scope>
    <source>
        <tissue evidence="2">Fresh leaf tissue</tissue>
    </source>
</reference>
<keyword evidence="3" id="KW-1185">Reference proteome</keyword>
<dbReference type="Proteomes" id="UP000729402">
    <property type="component" value="Unassembled WGS sequence"/>
</dbReference>
<accession>A0A8J5R4A2</accession>
<name>A0A8J5R4A2_ZIZPA</name>
<protein>
    <submittedName>
        <fullName evidence="2">Uncharacterized protein</fullName>
    </submittedName>
</protein>
<proteinExistence type="predicted"/>
<dbReference type="EMBL" id="JAAALK010000290">
    <property type="protein sequence ID" value="KAG8045641.1"/>
    <property type="molecule type" value="Genomic_DNA"/>
</dbReference>
<reference evidence="2" key="1">
    <citation type="journal article" date="2021" name="bioRxiv">
        <title>Whole Genome Assembly and Annotation of Northern Wild Rice, Zizania palustris L., Supports a Whole Genome Duplication in the Zizania Genus.</title>
        <authorList>
            <person name="Haas M."/>
            <person name="Kono T."/>
            <person name="Macchietto M."/>
            <person name="Millas R."/>
            <person name="McGilp L."/>
            <person name="Shao M."/>
            <person name="Duquette J."/>
            <person name="Hirsch C.N."/>
            <person name="Kimball J."/>
        </authorList>
    </citation>
    <scope>NUCLEOTIDE SEQUENCE</scope>
    <source>
        <tissue evidence="2">Fresh leaf tissue</tissue>
    </source>
</reference>
<sequence length="114" mass="12867">MFFSSANPSNPASRRPPWPPKTAKRPPKLLRFLYFVGAGGICAKAINTYRDYGRNRSALPQPQQQRRCLLWKNASAVFFRVLNHSTAIVTWMIINQLQIFAGSFPDAVSKVCIV</sequence>
<comment type="caution">
    <text evidence="2">The sequence shown here is derived from an EMBL/GenBank/DDBJ whole genome shotgun (WGS) entry which is preliminary data.</text>
</comment>
<dbReference type="AlphaFoldDB" id="A0A8J5R4A2"/>
<organism evidence="2 3">
    <name type="scientific">Zizania palustris</name>
    <name type="common">Northern wild rice</name>
    <dbReference type="NCBI Taxonomy" id="103762"/>
    <lineage>
        <taxon>Eukaryota</taxon>
        <taxon>Viridiplantae</taxon>
        <taxon>Streptophyta</taxon>
        <taxon>Embryophyta</taxon>
        <taxon>Tracheophyta</taxon>
        <taxon>Spermatophyta</taxon>
        <taxon>Magnoliopsida</taxon>
        <taxon>Liliopsida</taxon>
        <taxon>Poales</taxon>
        <taxon>Poaceae</taxon>
        <taxon>BOP clade</taxon>
        <taxon>Oryzoideae</taxon>
        <taxon>Oryzeae</taxon>
        <taxon>Zizaniinae</taxon>
        <taxon>Zizania</taxon>
    </lineage>
</organism>
<evidence type="ECO:0000313" key="3">
    <source>
        <dbReference type="Proteomes" id="UP000729402"/>
    </source>
</evidence>
<feature type="compositionally biased region" description="Polar residues" evidence="1">
    <location>
        <begin position="1"/>
        <end position="12"/>
    </location>
</feature>
<gene>
    <name evidence="2" type="ORF">GUJ93_ZPchr0008g12998</name>
</gene>
<evidence type="ECO:0000313" key="2">
    <source>
        <dbReference type="EMBL" id="KAG8045641.1"/>
    </source>
</evidence>
<evidence type="ECO:0000256" key="1">
    <source>
        <dbReference type="SAM" id="MobiDB-lite"/>
    </source>
</evidence>
<feature type="region of interest" description="Disordered" evidence="1">
    <location>
        <begin position="1"/>
        <end position="25"/>
    </location>
</feature>